<dbReference type="AlphaFoldDB" id="A0A9R0S951"/>
<reference evidence="6 7" key="1">
    <citation type="submission" date="2017-09" db="EMBL/GenBank/DDBJ databases">
        <authorList>
            <consortium name="International Durum Wheat Genome Sequencing Consortium (IDWGSC)"/>
            <person name="Milanesi L."/>
        </authorList>
    </citation>
    <scope>NUCLEOTIDE SEQUENCE [LARGE SCALE GENOMIC DNA]</scope>
    <source>
        <strain evidence="7">cv. Svevo</strain>
    </source>
</reference>
<dbReference type="Pfam" id="PF00346">
    <property type="entry name" value="Complex1_49kDa"/>
    <property type="match status" value="1"/>
</dbReference>
<dbReference type="GO" id="GO:0006120">
    <property type="term" value="P:mitochondrial electron transport, NADH to ubiquinone"/>
    <property type="evidence" value="ECO:0007669"/>
    <property type="project" value="TreeGrafter"/>
</dbReference>
<dbReference type="SUPFAM" id="SSF56762">
    <property type="entry name" value="HydB/Nqo4-like"/>
    <property type="match status" value="1"/>
</dbReference>
<dbReference type="HAMAP" id="MF_01358">
    <property type="entry name" value="NDH1_NuoD"/>
    <property type="match status" value="1"/>
</dbReference>
<protein>
    <recommendedName>
        <fullName evidence="3">NAD(P)H dehydrogenase subunit H</fullName>
    </recommendedName>
</protein>
<name>A0A9R0S951_TRITD</name>
<keyword evidence="2" id="KW-0521">NADP</keyword>
<dbReference type="GO" id="GO:0016651">
    <property type="term" value="F:oxidoreductase activity, acting on NAD(P)H"/>
    <property type="evidence" value="ECO:0007669"/>
    <property type="project" value="InterPro"/>
</dbReference>
<dbReference type="Proteomes" id="UP000324705">
    <property type="component" value="Chromosome 4A"/>
</dbReference>
<feature type="compositionally biased region" description="Polar residues" evidence="4">
    <location>
        <begin position="1"/>
        <end position="17"/>
    </location>
</feature>
<feature type="region of interest" description="Disordered" evidence="4">
    <location>
        <begin position="1"/>
        <end position="23"/>
    </location>
</feature>
<dbReference type="EMBL" id="LT934117">
    <property type="protein sequence ID" value="VAH88756.1"/>
    <property type="molecule type" value="Genomic_DNA"/>
</dbReference>
<evidence type="ECO:0000256" key="3">
    <source>
        <dbReference type="ARBA" id="ARBA00031770"/>
    </source>
</evidence>
<accession>A0A9R0S951</accession>
<keyword evidence="7" id="KW-1185">Reference proteome</keyword>
<dbReference type="NCBIfam" id="NF004739">
    <property type="entry name" value="PRK06075.1"/>
    <property type="match status" value="1"/>
</dbReference>
<dbReference type="InterPro" id="IPR029014">
    <property type="entry name" value="NiFe-Hase_large"/>
</dbReference>
<dbReference type="Gramene" id="TRITD4Av1G032650.1">
    <property type="protein sequence ID" value="TRITD4Av1G032650.1"/>
    <property type="gene ID" value="TRITD4Av1G032650"/>
</dbReference>
<evidence type="ECO:0000259" key="5">
    <source>
        <dbReference type="Pfam" id="PF00346"/>
    </source>
</evidence>
<evidence type="ECO:0000313" key="6">
    <source>
        <dbReference type="EMBL" id="VAH88756.1"/>
    </source>
</evidence>
<comment type="similarity">
    <text evidence="1">Belongs to the complex I 49 kDa subunit family.</text>
</comment>
<dbReference type="Gene3D" id="1.10.645.10">
    <property type="entry name" value="Cytochrome-c3 Hydrogenase, chain B"/>
    <property type="match status" value="1"/>
</dbReference>
<dbReference type="GO" id="GO:0051287">
    <property type="term" value="F:NAD binding"/>
    <property type="evidence" value="ECO:0007669"/>
    <property type="project" value="InterPro"/>
</dbReference>
<dbReference type="PANTHER" id="PTHR11993">
    <property type="entry name" value="NADH-UBIQUINONE OXIDOREDUCTASE 49 KDA SUBUNIT"/>
    <property type="match status" value="1"/>
</dbReference>
<proteinExistence type="inferred from homology"/>
<gene>
    <name evidence="6" type="ORF">TRITD_4Av1G032650</name>
</gene>
<organism evidence="6 7">
    <name type="scientific">Triticum turgidum subsp. durum</name>
    <name type="common">Durum wheat</name>
    <name type="synonym">Triticum durum</name>
    <dbReference type="NCBI Taxonomy" id="4567"/>
    <lineage>
        <taxon>Eukaryota</taxon>
        <taxon>Viridiplantae</taxon>
        <taxon>Streptophyta</taxon>
        <taxon>Embryophyta</taxon>
        <taxon>Tracheophyta</taxon>
        <taxon>Spermatophyta</taxon>
        <taxon>Magnoliopsida</taxon>
        <taxon>Liliopsida</taxon>
        <taxon>Poales</taxon>
        <taxon>Poaceae</taxon>
        <taxon>BOP clade</taxon>
        <taxon>Pooideae</taxon>
        <taxon>Triticodae</taxon>
        <taxon>Triticeae</taxon>
        <taxon>Triticinae</taxon>
        <taxon>Triticum</taxon>
    </lineage>
</organism>
<sequence length="404" mass="45208">MTTRNGQIKNFTSNSGPQHPAAHGVSRSVLEMNGEVVECAEPHIGSLQGIRPAGAHPTRGTEKLIEYKTYLQALPYFDRLDYVSTMAQQHAYSSAVERLLNCEVPLRAQYIRVLFYEITRISNHSLASTTHAMDVGASTPFLWAFEEREKLLEFYERVPGARMHASFIRPGGVAQDLPLGLCRDIDSSTQQFASRIDELEEMSTGNRIWKQRLVDIGTVTAQQAKDWGFSGVMLRGPGVCWDSRRAAPYNVHDQSDLDVPVGTRGDRFDRYCIRIKEMRQSVRIIVQCPNQMPSGMIKADDRKLCPPSRSRMKLSIESSIHHFELYTKGFSVPAPSTYTAVEAPKGEFGVFLVSNGSNRPYRCKIRAPGFAHSQGLDSMSKHHMPADVVTIVGTQDIVFGEVDR</sequence>
<dbReference type="InterPro" id="IPR022885">
    <property type="entry name" value="NDH1_su_D/H"/>
</dbReference>
<evidence type="ECO:0000256" key="4">
    <source>
        <dbReference type="SAM" id="MobiDB-lite"/>
    </source>
</evidence>
<evidence type="ECO:0000256" key="2">
    <source>
        <dbReference type="ARBA" id="ARBA00022857"/>
    </source>
</evidence>
<evidence type="ECO:0000256" key="1">
    <source>
        <dbReference type="ARBA" id="ARBA00005769"/>
    </source>
</evidence>
<dbReference type="GO" id="GO:0005739">
    <property type="term" value="C:mitochondrion"/>
    <property type="evidence" value="ECO:0007669"/>
    <property type="project" value="GOC"/>
</dbReference>
<dbReference type="InterPro" id="IPR001135">
    <property type="entry name" value="NADH_Q_OxRdtase_suD"/>
</dbReference>
<feature type="domain" description="NADH-quinone oxidoreductase subunit D" evidence="5">
    <location>
        <begin position="134"/>
        <end position="404"/>
    </location>
</feature>
<evidence type="ECO:0000313" key="7">
    <source>
        <dbReference type="Proteomes" id="UP000324705"/>
    </source>
</evidence>
<dbReference type="GO" id="GO:0048038">
    <property type="term" value="F:quinone binding"/>
    <property type="evidence" value="ECO:0007669"/>
    <property type="project" value="InterPro"/>
</dbReference>
<dbReference type="PANTHER" id="PTHR11993:SF10">
    <property type="entry name" value="NADH DEHYDROGENASE [UBIQUINONE] IRON-SULFUR PROTEIN 2, MITOCHONDRIAL"/>
    <property type="match status" value="1"/>
</dbReference>
<dbReference type="NCBIfam" id="TIGR01962">
    <property type="entry name" value="NuoD"/>
    <property type="match status" value="1"/>
</dbReference>